<sequence>MDFYAVLTNFESTLEPKILAFVDAILPSVRLLAAAIMVVFVGYHVIKSWLGENEKLDVSTLVRPCLILAALVLYTELVVLLIEDPVEIVNEIVLDGASKVGGATPGSMKLFRDKMAYTQDVGGVDGGGVDDVIQLHPILELIHLIVFFIASIAGGYILFRQLIVKCIYLMIGPFVLAFSLIVGNEKVIGSWYQGFVSVLLWLPILSIVQTIIILLPVETTSFSDSDIIFSMALQVVMIFVVFKVPRYANILVGQGAEMGAQAGNTIMGQIKGFPMSMLNNRMMGRSMRGKK</sequence>
<dbReference type="RefSeq" id="WP_076457263.1">
    <property type="nucleotide sequence ID" value="NZ_FTOB01000016.1"/>
</dbReference>
<reference evidence="2 3" key="1">
    <citation type="submission" date="2017-01" db="EMBL/GenBank/DDBJ databases">
        <authorList>
            <person name="Varghese N."/>
            <person name="Submissions S."/>
        </authorList>
    </citation>
    <scope>NUCLEOTIDE SEQUENCE [LARGE SCALE GENOMIC DNA]</scope>
    <source>
        <strain evidence="2 3">DSM 2061</strain>
    </source>
</reference>
<keyword evidence="1" id="KW-0812">Transmembrane</keyword>
<proteinExistence type="predicted"/>
<evidence type="ECO:0008006" key="4">
    <source>
        <dbReference type="Google" id="ProtNLM"/>
    </source>
</evidence>
<dbReference type="EMBL" id="FTOB01000016">
    <property type="protein sequence ID" value="SIT15620.1"/>
    <property type="molecule type" value="Genomic_DNA"/>
</dbReference>
<evidence type="ECO:0000313" key="2">
    <source>
        <dbReference type="EMBL" id="SIT15620.1"/>
    </source>
</evidence>
<organism evidence="2 3">
    <name type="scientific">Zobellia uliginosa</name>
    <dbReference type="NCBI Taxonomy" id="143224"/>
    <lineage>
        <taxon>Bacteria</taxon>
        <taxon>Pseudomonadati</taxon>
        <taxon>Bacteroidota</taxon>
        <taxon>Flavobacteriia</taxon>
        <taxon>Flavobacteriales</taxon>
        <taxon>Flavobacteriaceae</taxon>
        <taxon>Zobellia</taxon>
    </lineage>
</organism>
<feature type="transmembrane region" description="Helical" evidence="1">
    <location>
        <begin position="227"/>
        <end position="244"/>
    </location>
</feature>
<feature type="transmembrane region" description="Helical" evidence="1">
    <location>
        <begin position="141"/>
        <end position="159"/>
    </location>
</feature>
<keyword evidence="1" id="KW-0472">Membrane</keyword>
<comment type="caution">
    <text evidence="2">The sequence shown here is derived from an EMBL/GenBank/DDBJ whole genome shotgun (WGS) entry which is preliminary data.</text>
</comment>
<keyword evidence="1" id="KW-1133">Transmembrane helix</keyword>
<feature type="transmembrane region" description="Helical" evidence="1">
    <location>
        <begin position="195"/>
        <end position="215"/>
    </location>
</feature>
<feature type="transmembrane region" description="Helical" evidence="1">
    <location>
        <begin position="166"/>
        <end position="183"/>
    </location>
</feature>
<feature type="transmembrane region" description="Helical" evidence="1">
    <location>
        <begin position="20"/>
        <end position="46"/>
    </location>
</feature>
<protein>
    <recommendedName>
        <fullName evidence="4">Type IV secretion system protein VirB6</fullName>
    </recommendedName>
</protein>
<keyword evidence="3" id="KW-1185">Reference proteome</keyword>
<accession>A0ABY1L2L3</accession>
<gene>
    <name evidence="2" type="ORF">SAMN05421766_1163</name>
</gene>
<name>A0ABY1L2L3_9FLAO</name>
<evidence type="ECO:0000256" key="1">
    <source>
        <dbReference type="SAM" id="Phobius"/>
    </source>
</evidence>
<feature type="transmembrane region" description="Helical" evidence="1">
    <location>
        <begin position="58"/>
        <end position="82"/>
    </location>
</feature>
<evidence type="ECO:0000313" key="3">
    <source>
        <dbReference type="Proteomes" id="UP000185728"/>
    </source>
</evidence>
<dbReference type="Proteomes" id="UP000185728">
    <property type="component" value="Unassembled WGS sequence"/>
</dbReference>